<organism evidence="4">
    <name type="scientific">Enterobius vermicularis</name>
    <name type="common">Human pinworm</name>
    <dbReference type="NCBI Taxonomy" id="51028"/>
    <lineage>
        <taxon>Eukaryota</taxon>
        <taxon>Metazoa</taxon>
        <taxon>Ecdysozoa</taxon>
        <taxon>Nematoda</taxon>
        <taxon>Chromadorea</taxon>
        <taxon>Rhabditida</taxon>
        <taxon>Spirurina</taxon>
        <taxon>Oxyuridomorpha</taxon>
        <taxon>Oxyuroidea</taxon>
        <taxon>Oxyuridae</taxon>
        <taxon>Enterobius</taxon>
    </lineage>
</organism>
<dbReference type="AlphaFoldDB" id="A0A0N4VQ45"/>
<name>A0A0N4VQ45_ENTVE</name>
<keyword evidence="3" id="KW-1185">Reference proteome</keyword>
<keyword evidence="1" id="KW-1133">Transmembrane helix</keyword>
<reference evidence="4" key="1">
    <citation type="submission" date="2017-02" db="UniProtKB">
        <authorList>
            <consortium name="WormBaseParasite"/>
        </authorList>
    </citation>
    <scope>IDENTIFICATION</scope>
</reference>
<dbReference type="WBParaSite" id="EVEC_0001313701-mRNA-1">
    <property type="protein sequence ID" value="EVEC_0001313701-mRNA-1"/>
    <property type="gene ID" value="EVEC_0001313701"/>
</dbReference>
<keyword evidence="1" id="KW-0472">Membrane</keyword>
<feature type="transmembrane region" description="Helical" evidence="1">
    <location>
        <begin position="138"/>
        <end position="160"/>
    </location>
</feature>
<gene>
    <name evidence="2" type="ORF">EVEC_LOCUS12291</name>
</gene>
<dbReference type="EMBL" id="UXUI01014045">
    <property type="protein sequence ID" value="VDD97540.1"/>
    <property type="molecule type" value="Genomic_DNA"/>
</dbReference>
<evidence type="ECO:0000313" key="2">
    <source>
        <dbReference type="EMBL" id="VDD97540.1"/>
    </source>
</evidence>
<evidence type="ECO:0000313" key="4">
    <source>
        <dbReference type="WBParaSite" id="EVEC_0001313701-mRNA-1"/>
    </source>
</evidence>
<keyword evidence="1" id="KW-0812">Transmembrane</keyword>
<dbReference type="Proteomes" id="UP000274131">
    <property type="component" value="Unassembled WGS sequence"/>
</dbReference>
<evidence type="ECO:0000256" key="1">
    <source>
        <dbReference type="SAM" id="Phobius"/>
    </source>
</evidence>
<sequence length="192" mass="21828">MPMKLPQQTIFEQTCKCKTDWKNAFCKDLASFMEKQTICRQFLDSSSNCNQFITRCFKRSSKNCSCCFNQPEEHCKQLPCSNGKPVFEASSNTSCVCYGPSSYPYQICPTVNYSHALLKASSSALIPGLKITPKKACIILFSLIGSSILLTSIWITVRYVRLKKEHTQRSVRLQTVQAALLKRRADEDRYLP</sequence>
<reference evidence="2 3" key="2">
    <citation type="submission" date="2018-10" db="EMBL/GenBank/DDBJ databases">
        <authorList>
            <consortium name="Pathogen Informatics"/>
        </authorList>
    </citation>
    <scope>NUCLEOTIDE SEQUENCE [LARGE SCALE GENOMIC DNA]</scope>
</reference>
<accession>A0A0N4VQ45</accession>
<proteinExistence type="predicted"/>
<evidence type="ECO:0000313" key="3">
    <source>
        <dbReference type="Proteomes" id="UP000274131"/>
    </source>
</evidence>
<protein>
    <submittedName>
        <fullName evidence="4">ShKT domain-containing protein</fullName>
    </submittedName>
</protein>
<dbReference type="OrthoDB" id="5865324at2759"/>